<dbReference type="EMBL" id="JAWJWF010000001">
    <property type="protein sequence ID" value="KAK6640404.1"/>
    <property type="molecule type" value="Genomic_DNA"/>
</dbReference>
<gene>
    <name evidence="2" type="ORF">RUM44_012097</name>
</gene>
<comment type="caution">
    <text evidence="2">The sequence shown here is derived from an EMBL/GenBank/DDBJ whole genome shotgun (WGS) entry which is preliminary data.</text>
</comment>
<evidence type="ECO:0000313" key="3">
    <source>
        <dbReference type="Proteomes" id="UP001359485"/>
    </source>
</evidence>
<reference evidence="2 3" key="1">
    <citation type="submission" date="2023-09" db="EMBL/GenBank/DDBJ databases">
        <title>Genomes of two closely related lineages of the louse Polyplax serrata with different host specificities.</title>
        <authorList>
            <person name="Martinu J."/>
            <person name="Tarabai H."/>
            <person name="Stefka J."/>
            <person name="Hypsa V."/>
        </authorList>
    </citation>
    <scope>NUCLEOTIDE SEQUENCE [LARGE SCALE GENOMIC DNA]</scope>
    <source>
        <strain evidence="2">98ZLc_SE</strain>
    </source>
</reference>
<name>A0ABR1BEF0_POLSC</name>
<dbReference type="PANTHER" id="PTHR13423:SF2">
    <property type="entry name" value="OUT AT FIRST PROTEIN HOMOLOG"/>
    <property type="match status" value="1"/>
</dbReference>
<accession>A0ABR1BEF0</accession>
<dbReference type="InterPro" id="IPR053897">
    <property type="entry name" value="Oaf_C"/>
</dbReference>
<protein>
    <recommendedName>
        <fullName evidence="1">Out at first C-terminal domain-containing protein</fullName>
    </recommendedName>
</protein>
<organism evidence="2 3">
    <name type="scientific">Polyplax serrata</name>
    <name type="common">Common mouse louse</name>
    <dbReference type="NCBI Taxonomy" id="468196"/>
    <lineage>
        <taxon>Eukaryota</taxon>
        <taxon>Metazoa</taxon>
        <taxon>Ecdysozoa</taxon>
        <taxon>Arthropoda</taxon>
        <taxon>Hexapoda</taxon>
        <taxon>Insecta</taxon>
        <taxon>Pterygota</taxon>
        <taxon>Neoptera</taxon>
        <taxon>Paraneoptera</taxon>
        <taxon>Psocodea</taxon>
        <taxon>Troctomorpha</taxon>
        <taxon>Phthiraptera</taxon>
        <taxon>Anoplura</taxon>
        <taxon>Polyplacidae</taxon>
        <taxon>Polyplax</taxon>
    </lineage>
</organism>
<dbReference type="Pfam" id="PF22873">
    <property type="entry name" value="OAF_C"/>
    <property type="match status" value="1"/>
</dbReference>
<evidence type="ECO:0000313" key="2">
    <source>
        <dbReference type="EMBL" id="KAK6640404.1"/>
    </source>
</evidence>
<evidence type="ECO:0000259" key="1">
    <source>
        <dbReference type="Pfam" id="PF22873"/>
    </source>
</evidence>
<feature type="domain" description="Out at first C-terminal" evidence="1">
    <location>
        <begin position="45"/>
        <end position="115"/>
    </location>
</feature>
<proteinExistence type="predicted"/>
<sequence>MTGSTEDGFCNTRVGNRFEGYSLESMLTAVRPFPTYNSGLPEGKRCYDTANIWSSCSCHLEMCIGWYPCGLKYCKGKSSDKTSNGSSYRCGIKTCKKCSLFSYHVRQKQLCLWDE</sequence>
<keyword evidence="3" id="KW-1185">Reference proteome</keyword>
<dbReference type="PANTHER" id="PTHR13423">
    <property type="entry name" value="OUT AT FIRST"/>
    <property type="match status" value="1"/>
</dbReference>
<dbReference type="Proteomes" id="UP001359485">
    <property type="component" value="Unassembled WGS sequence"/>
</dbReference>
<dbReference type="InterPro" id="IPR026315">
    <property type="entry name" value="Oaf"/>
</dbReference>